<proteinExistence type="predicted"/>
<name>A0ABT8BDH0_9HYPH</name>
<dbReference type="EMBL" id="JAUFPX010000002">
    <property type="protein sequence ID" value="MDN3589610.1"/>
    <property type="molecule type" value="Genomic_DNA"/>
</dbReference>
<sequence length="64" mass="6977">MLLDWGLCNSDVDHARDGLLHAIDRRLAGFAARARIESPCCVATPAQRVLEARLSAGMTVERLS</sequence>
<organism evidence="1 2">
    <name type="scientific">Methylobacterium adhaesivum</name>
    <dbReference type="NCBI Taxonomy" id="333297"/>
    <lineage>
        <taxon>Bacteria</taxon>
        <taxon>Pseudomonadati</taxon>
        <taxon>Pseudomonadota</taxon>
        <taxon>Alphaproteobacteria</taxon>
        <taxon>Hyphomicrobiales</taxon>
        <taxon>Methylobacteriaceae</taxon>
        <taxon>Methylobacterium</taxon>
    </lineage>
</organism>
<reference evidence="2" key="1">
    <citation type="journal article" date="2019" name="Int. J. Syst. Evol. Microbiol.">
        <title>The Global Catalogue of Microorganisms (GCM) 10K type strain sequencing project: providing services to taxonomists for standard genome sequencing and annotation.</title>
        <authorList>
            <consortium name="The Broad Institute Genomics Platform"/>
            <consortium name="The Broad Institute Genome Sequencing Center for Infectious Disease"/>
            <person name="Wu L."/>
            <person name="Ma J."/>
        </authorList>
    </citation>
    <scope>NUCLEOTIDE SEQUENCE [LARGE SCALE GENOMIC DNA]</scope>
    <source>
        <strain evidence="2">CECT 7069</strain>
    </source>
</reference>
<evidence type="ECO:0000313" key="1">
    <source>
        <dbReference type="EMBL" id="MDN3589610.1"/>
    </source>
</evidence>
<gene>
    <name evidence="1" type="ORF">QWZ12_03175</name>
</gene>
<accession>A0ABT8BDH0</accession>
<dbReference type="Proteomes" id="UP001224644">
    <property type="component" value="Unassembled WGS sequence"/>
</dbReference>
<protein>
    <submittedName>
        <fullName evidence="1">Uncharacterized protein</fullName>
    </submittedName>
</protein>
<comment type="caution">
    <text evidence="1">The sequence shown here is derived from an EMBL/GenBank/DDBJ whole genome shotgun (WGS) entry which is preliminary data.</text>
</comment>
<evidence type="ECO:0000313" key="2">
    <source>
        <dbReference type="Proteomes" id="UP001224644"/>
    </source>
</evidence>
<keyword evidence="2" id="KW-1185">Reference proteome</keyword>
<dbReference type="RefSeq" id="WP_238224184.1">
    <property type="nucleotide sequence ID" value="NZ_BPQD01000007.1"/>
</dbReference>